<sequence>MLSTTSINVSHRYDPRRRFAGERPALPVAPGVGTITVLATDTPTVTDDPAASESASEPAPDDDRRDRDVETDGGADDQASLEDRTRALADHLEATAELPIERRTNRWLGEAEAVARDAATSDLDPEIARERVEKVRGLLSEADEPDHDRAREHLATARRLCADILDE</sequence>
<dbReference type="EMBL" id="FOIS01000001">
    <property type="protein sequence ID" value="SEV86840.1"/>
    <property type="molecule type" value="Genomic_DNA"/>
</dbReference>
<organism evidence="3 4">
    <name type="scientific">Natrinema salifodinae</name>
    <dbReference type="NCBI Taxonomy" id="1202768"/>
    <lineage>
        <taxon>Archaea</taxon>
        <taxon>Methanobacteriati</taxon>
        <taxon>Methanobacteriota</taxon>
        <taxon>Stenosarchaea group</taxon>
        <taxon>Halobacteria</taxon>
        <taxon>Halobacteriales</taxon>
        <taxon>Natrialbaceae</taxon>
        <taxon>Natrinema</taxon>
    </lineage>
</organism>
<dbReference type="STRING" id="1202768.SAMN05216285_0880"/>
<dbReference type="Proteomes" id="UP000183275">
    <property type="component" value="Unassembled WGS sequence"/>
</dbReference>
<evidence type="ECO:0000259" key="2">
    <source>
        <dbReference type="Pfam" id="PF26479"/>
    </source>
</evidence>
<feature type="compositionally biased region" description="Low complexity" evidence="1">
    <location>
        <begin position="34"/>
        <end position="58"/>
    </location>
</feature>
<reference evidence="4" key="1">
    <citation type="submission" date="2016-10" db="EMBL/GenBank/DDBJ databases">
        <authorList>
            <person name="Varghese N."/>
        </authorList>
    </citation>
    <scope>NUCLEOTIDE SEQUENCE [LARGE SCALE GENOMIC DNA]</scope>
    <source>
        <strain evidence="4">CGMCC 1.12284</strain>
    </source>
</reference>
<dbReference type="InterPro" id="IPR058465">
    <property type="entry name" value="DUF8152"/>
</dbReference>
<gene>
    <name evidence="3" type="ORF">SAMN05216285_0880</name>
</gene>
<feature type="domain" description="DUF8152" evidence="2">
    <location>
        <begin position="85"/>
        <end position="166"/>
    </location>
</feature>
<dbReference type="Pfam" id="PF26479">
    <property type="entry name" value="DUF8152"/>
    <property type="match status" value="1"/>
</dbReference>
<feature type="compositionally biased region" description="Basic and acidic residues" evidence="1">
    <location>
        <begin position="11"/>
        <end position="21"/>
    </location>
</feature>
<evidence type="ECO:0000256" key="1">
    <source>
        <dbReference type="SAM" id="MobiDB-lite"/>
    </source>
</evidence>
<evidence type="ECO:0000313" key="3">
    <source>
        <dbReference type="EMBL" id="SEV86840.1"/>
    </source>
</evidence>
<feature type="region of interest" description="Disordered" evidence="1">
    <location>
        <begin position="1"/>
        <end position="84"/>
    </location>
</feature>
<accession>A0A1I0MGE7</accession>
<proteinExistence type="predicted"/>
<dbReference type="RefSeq" id="WP_394297064.1">
    <property type="nucleotide sequence ID" value="NZ_FOIS01000001.1"/>
</dbReference>
<dbReference type="AlphaFoldDB" id="A0A1I0MGE7"/>
<name>A0A1I0MGE7_9EURY</name>
<dbReference type="eggNOG" id="arCOG10156">
    <property type="taxonomic scope" value="Archaea"/>
</dbReference>
<protein>
    <recommendedName>
        <fullName evidence="2">DUF8152 domain-containing protein</fullName>
    </recommendedName>
</protein>
<evidence type="ECO:0000313" key="4">
    <source>
        <dbReference type="Proteomes" id="UP000183275"/>
    </source>
</evidence>
<keyword evidence="4" id="KW-1185">Reference proteome</keyword>
<feature type="compositionally biased region" description="Basic and acidic residues" evidence="1">
    <location>
        <begin position="61"/>
        <end position="70"/>
    </location>
</feature>